<dbReference type="PANTHER" id="PTHR16301:SF25">
    <property type="entry name" value="PROTEIN IMPACT"/>
    <property type="match status" value="1"/>
</dbReference>
<dbReference type="Gene3D" id="3.30.230.30">
    <property type="entry name" value="Impact, N-terminal domain"/>
    <property type="match status" value="1"/>
</dbReference>
<dbReference type="InterPro" id="IPR020568">
    <property type="entry name" value="Ribosomal_Su5_D2-typ_SF"/>
</dbReference>
<dbReference type="OrthoDB" id="69641at2759"/>
<sequence>MAANKKTDINEVNDQLAQEILAINAIYGEKTMRPMKTTKTSSSIFTIGHGESKEEGEKEEEGNDEKKKEDKRSIYVIHLPRQDIWLKIYFPATYPDPDPSLDKKDGGEKKEIHQTNSGKPLVLGTYKCGVTIRKGDAVQICARFEDVLTRVYRPGEVCLFDVMEEMSLIETMISTTAAAASPPSKNFEPSTSIEREDSSECNTNLSLMSIQPQRPLPLWSISDPIRELKSVFIARSALIRTITDVYRFRECLLNENKKVAAATHNIMAWRIRMPAPKNGTSTCSSAFINSGHDRREEDYDDDGESAAGSRLLHLMQLMDVWDVLVIVSRWYGGTNLGPRRFTLINSVARDSLLKLTDSLTSISNITHK</sequence>
<evidence type="ECO:0000256" key="2">
    <source>
        <dbReference type="SAM" id="MobiDB-lite"/>
    </source>
</evidence>
<feature type="domain" description="Impact N-terminal" evidence="3">
    <location>
        <begin position="229"/>
        <end position="352"/>
    </location>
</feature>
<gene>
    <name evidence="5" type="ORF">GcC1_130010</name>
</gene>
<dbReference type="SUPFAM" id="SSF54211">
    <property type="entry name" value="Ribosomal protein S5 domain 2-like"/>
    <property type="match status" value="1"/>
</dbReference>
<feature type="region of interest" description="Disordered" evidence="2">
    <location>
        <begin position="37"/>
        <end position="69"/>
    </location>
</feature>
<comment type="similarity">
    <text evidence="1">Belongs to the IMPACT family.</text>
</comment>
<evidence type="ECO:0000259" key="4">
    <source>
        <dbReference type="Pfam" id="PF05773"/>
    </source>
</evidence>
<evidence type="ECO:0000313" key="6">
    <source>
        <dbReference type="Proteomes" id="UP000285405"/>
    </source>
</evidence>
<evidence type="ECO:0000256" key="1">
    <source>
        <dbReference type="ARBA" id="ARBA00007665"/>
    </source>
</evidence>
<protein>
    <submittedName>
        <fullName evidence="5">Protein IMPACT-like protein</fullName>
    </submittedName>
</protein>
<dbReference type="PANTHER" id="PTHR16301">
    <property type="entry name" value="IMPACT-RELATED"/>
    <property type="match status" value="1"/>
</dbReference>
<dbReference type="InterPro" id="IPR023582">
    <property type="entry name" value="Impact"/>
</dbReference>
<reference evidence="5 6" key="1">
    <citation type="journal article" date="2018" name="BMC Genomics">
        <title>Comparative genome analyses reveal sequence features reflecting distinct modes of host-adaptation between dicot and monocot powdery mildew.</title>
        <authorList>
            <person name="Wu Y."/>
            <person name="Ma X."/>
            <person name="Pan Z."/>
            <person name="Kale S.D."/>
            <person name="Song Y."/>
            <person name="King H."/>
            <person name="Zhang Q."/>
            <person name="Presley C."/>
            <person name="Deng X."/>
            <person name="Wei C.I."/>
            <person name="Xiao S."/>
        </authorList>
    </citation>
    <scope>NUCLEOTIDE SEQUENCE [LARGE SCALE GENOMIC DNA]</scope>
    <source>
        <strain evidence="5">UCSC1</strain>
    </source>
</reference>
<evidence type="ECO:0000259" key="3">
    <source>
        <dbReference type="Pfam" id="PF01205"/>
    </source>
</evidence>
<dbReference type="EMBL" id="MCBR01013085">
    <property type="protein sequence ID" value="RKF64609.1"/>
    <property type="molecule type" value="Genomic_DNA"/>
</dbReference>
<accession>A0A420I4H6</accession>
<dbReference type="GO" id="GO:0140469">
    <property type="term" value="P:GCN2-mediated signaling"/>
    <property type="evidence" value="ECO:0007669"/>
    <property type="project" value="TreeGrafter"/>
</dbReference>
<dbReference type="InterPro" id="IPR020569">
    <property type="entry name" value="UPF0029_Impact_CS"/>
</dbReference>
<dbReference type="InterPro" id="IPR036956">
    <property type="entry name" value="Impact_N_sf"/>
</dbReference>
<dbReference type="InterPro" id="IPR001498">
    <property type="entry name" value="Impact_N"/>
</dbReference>
<comment type="caution">
    <text evidence="5">The sequence shown here is derived from an EMBL/GenBank/DDBJ whole genome shotgun (WGS) entry which is preliminary data.</text>
</comment>
<proteinExistence type="inferred from homology"/>
<name>A0A420I4H6_9PEZI</name>
<dbReference type="GO" id="GO:0006446">
    <property type="term" value="P:regulation of translational initiation"/>
    <property type="evidence" value="ECO:0007669"/>
    <property type="project" value="TreeGrafter"/>
</dbReference>
<dbReference type="AlphaFoldDB" id="A0A420I4H6"/>
<evidence type="ECO:0000313" key="5">
    <source>
        <dbReference type="EMBL" id="RKF64609.1"/>
    </source>
</evidence>
<dbReference type="Proteomes" id="UP000285405">
    <property type="component" value="Unassembled WGS sequence"/>
</dbReference>
<dbReference type="Pfam" id="PF05773">
    <property type="entry name" value="RWD"/>
    <property type="match status" value="1"/>
</dbReference>
<dbReference type="Pfam" id="PF01205">
    <property type="entry name" value="Impact_N"/>
    <property type="match status" value="1"/>
</dbReference>
<dbReference type="GO" id="GO:0005737">
    <property type="term" value="C:cytoplasm"/>
    <property type="evidence" value="ECO:0007669"/>
    <property type="project" value="TreeGrafter"/>
</dbReference>
<dbReference type="InterPro" id="IPR006575">
    <property type="entry name" value="RWD_dom"/>
</dbReference>
<dbReference type="PROSITE" id="PS00910">
    <property type="entry name" value="UPF0029"/>
    <property type="match status" value="1"/>
</dbReference>
<organism evidence="5 6">
    <name type="scientific">Golovinomyces cichoracearum</name>
    <dbReference type="NCBI Taxonomy" id="62708"/>
    <lineage>
        <taxon>Eukaryota</taxon>
        <taxon>Fungi</taxon>
        <taxon>Dikarya</taxon>
        <taxon>Ascomycota</taxon>
        <taxon>Pezizomycotina</taxon>
        <taxon>Leotiomycetes</taxon>
        <taxon>Erysiphales</taxon>
        <taxon>Erysiphaceae</taxon>
        <taxon>Golovinomyces</taxon>
    </lineage>
</organism>
<feature type="domain" description="RWD" evidence="4">
    <location>
        <begin position="15"/>
        <end position="165"/>
    </location>
</feature>